<comment type="caution">
    <text evidence="7">The sequence shown here is derived from an EMBL/GenBank/DDBJ whole genome shotgun (WGS) entry which is preliminary data.</text>
</comment>
<keyword evidence="3" id="KW-0315">Glutamine amidotransferase</keyword>
<evidence type="ECO:0000259" key="6">
    <source>
        <dbReference type="PROSITE" id="PS51278"/>
    </source>
</evidence>
<dbReference type="AlphaFoldDB" id="A0A427XRL7"/>
<evidence type="ECO:0000256" key="5">
    <source>
        <dbReference type="SAM" id="SignalP"/>
    </source>
</evidence>
<dbReference type="InterPro" id="IPR029055">
    <property type="entry name" value="Ntn_hydrolases_N"/>
</dbReference>
<dbReference type="Gene3D" id="3.60.20.10">
    <property type="entry name" value="Glutamine Phosphoribosylpyrophosphate, subunit 1, domain 1"/>
    <property type="match status" value="1"/>
</dbReference>
<gene>
    <name evidence="7" type="ORF">EHS25_006824</name>
</gene>
<dbReference type="InterPro" id="IPR001962">
    <property type="entry name" value="Asn_synthase"/>
</dbReference>
<sequence length="523" mass="56695">MCGLTLSLRLIAGSPSADAASGAADDLAPLLDSLRSSNALRGPDSSQTHIERIDLSSGRVLEVSLSASVLGLRGGLTAQPLVGKRGVLGWNGQVFDGLDVPVGENDTRKVFEQLERGESISEVLSGIEGPYAFIYLDPRAKTLSFQTDPLTRRSLLLHPPHAGPSRTFLLSSTRSALAREQAIPMRALLGGEGGQVRLEDIDVVSDRGVETRVTPIVPTLPPPAIPPISDEAIDEFIAHLQGSVRRRVENIPAPPPGAARAAVLFSGGVDSTFLAYMLHRVLPASEPIDLINIAFQPEEGVDEVDVEGEPRPPNGLSAADHARLEKENGEYAVPDRIGGREALDELKRTCEREWRFVEVDVPFDEYKAHRQRVVDLMYPCTTEMDLSLAYPLYFASRGTGTLPTPSGREAYQVRSKVYFSGLGPDDRNTSRDDRLLSSFARDARYPYLDLSFVAYLSSLPIHAKFDPTANDGMGDKRILRLAVDRVGLGETARRVKRAMQFGSRSAKVGGAGKGPRAGQRAVE</sequence>
<dbReference type="CDD" id="cd01991">
    <property type="entry name" value="Asn_synthase_B_C"/>
    <property type="match status" value="1"/>
</dbReference>
<dbReference type="Proteomes" id="UP000279259">
    <property type="component" value="Unassembled WGS sequence"/>
</dbReference>
<dbReference type="Gene3D" id="3.40.50.620">
    <property type="entry name" value="HUPs"/>
    <property type="match status" value="1"/>
</dbReference>
<evidence type="ECO:0000313" key="8">
    <source>
        <dbReference type="Proteomes" id="UP000279259"/>
    </source>
</evidence>
<evidence type="ECO:0000313" key="7">
    <source>
        <dbReference type="EMBL" id="RSH81467.1"/>
    </source>
</evidence>
<dbReference type="OrthoDB" id="10252281at2759"/>
<dbReference type="SUPFAM" id="SSF56235">
    <property type="entry name" value="N-terminal nucleophile aminohydrolases (Ntn hydrolases)"/>
    <property type="match status" value="1"/>
</dbReference>
<keyword evidence="8" id="KW-1185">Reference proteome</keyword>
<evidence type="ECO:0000256" key="1">
    <source>
        <dbReference type="ARBA" id="ARBA00022605"/>
    </source>
</evidence>
<dbReference type="STRING" id="1890683.A0A427XRL7"/>
<feature type="chain" id="PRO_5019415786" description="Glutamine amidotransferase type-2 domain-containing protein" evidence="5">
    <location>
        <begin position="20"/>
        <end position="523"/>
    </location>
</feature>
<accession>A0A427XRL7</accession>
<proteinExistence type="predicted"/>
<protein>
    <recommendedName>
        <fullName evidence="6">Glutamine amidotransferase type-2 domain-containing protein</fullName>
    </recommendedName>
</protein>
<dbReference type="SUPFAM" id="SSF52402">
    <property type="entry name" value="Adenine nucleotide alpha hydrolases-like"/>
    <property type="match status" value="1"/>
</dbReference>
<dbReference type="InterPro" id="IPR014729">
    <property type="entry name" value="Rossmann-like_a/b/a_fold"/>
</dbReference>
<organism evidence="7 8">
    <name type="scientific">Saitozyma podzolica</name>
    <dbReference type="NCBI Taxonomy" id="1890683"/>
    <lineage>
        <taxon>Eukaryota</taxon>
        <taxon>Fungi</taxon>
        <taxon>Dikarya</taxon>
        <taxon>Basidiomycota</taxon>
        <taxon>Agaricomycotina</taxon>
        <taxon>Tremellomycetes</taxon>
        <taxon>Tremellales</taxon>
        <taxon>Trimorphomycetaceae</taxon>
        <taxon>Saitozyma</taxon>
    </lineage>
</organism>
<dbReference type="GO" id="GO:0006529">
    <property type="term" value="P:asparagine biosynthetic process"/>
    <property type="evidence" value="ECO:0007669"/>
    <property type="project" value="UniProtKB-KW"/>
</dbReference>
<evidence type="ECO:0000256" key="3">
    <source>
        <dbReference type="ARBA" id="ARBA00022962"/>
    </source>
</evidence>
<dbReference type="PROSITE" id="PS51278">
    <property type="entry name" value="GATASE_TYPE_2"/>
    <property type="match status" value="1"/>
</dbReference>
<keyword evidence="5" id="KW-0732">Signal</keyword>
<evidence type="ECO:0000256" key="2">
    <source>
        <dbReference type="ARBA" id="ARBA00022888"/>
    </source>
</evidence>
<dbReference type="GO" id="GO:0004066">
    <property type="term" value="F:asparagine synthase (glutamine-hydrolyzing) activity"/>
    <property type="evidence" value="ECO:0007669"/>
    <property type="project" value="InterPro"/>
</dbReference>
<feature type="domain" description="Glutamine amidotransferase type-2" evidence="6">
    <location>
        <begin position="2"/>
        <end position="199"/>
    </location>
</feature>
<keyword evidence="1" id="KW-0028">Amino-acid biosynthesis</keyword>
<dbReference type="Pfam" id="PF00733">
    <property type="entry name" value="Asn_synthase"/>
    <property type="match status" value="1"/>
</dbReference>
<feature type="signal peptide" evidence="5">
    <location>
        <begin position="1"/>
        <end position="19"/>
    </location>
</feature>
<evidence type="ECO:0000256" key="4">
    <source>
        <dbReference type="SAM" id="MobiDB-lite"/>
    </source>
</evidence>
<reference evidence="7 8" key="1">
    <citation type="submission" date="2018-11" db="EMBL/GenBank/DDBJ databases">
        <title>Genome sequence of Saitozyma podzolica DSM 27192.</title>
        <authorList>
            <person name="Aliyu H."/>
            <person name="Gorte O."/>
            <person name="Ochsenreither K."/>
        </authorList>
    </citation>
    <scope>NUCLEOTIDE SEQUENCE [LARGE SCALE GENOMIC DNA]</scope>
    <source>
        <strain evidence="7 8">DSM 27192</strain>
    </source>
</reference>
<feature type="region of interest" description="Disordered" evidence="4">
    <location>
        <begin position="503"/>
        <end position="523"/>
    </location>
</feature>
<dbReference type="EMBL" id="RSCD01000030">
    <property type="protein sequence ID" value="RSH81467.1"/>
    <property type="molecule type" value="Genomic_DNA"/>
</dbReference>
<dbReference type="InterPro" id="IPR051857">
    <property type="entry name" value="Asn_synthetase_domain"/>
</dbReference>
<dbReference type="PANTHER" id="PTHR45937">
    <property type="entry name" value="ASPARAGINE SYNTHETASE DOMAIN-CONTAINING PROTEIN 1"/>
    <property type="match status" value="1"/>
</dbReference>
<dbReference type="PANTHER" id="PTHR45937:SF1">
    <property type="entry name" value="ASPARAGINE SYNTHETASE DOMAIN-CONTAINING PROTEIN 1"/>
    <property type="match status" value="1"/>
</dbReference>
<name>A0A427XRL7_9TREE</name>
<keyword evidence="2" id="KW-0061">Asparagine biosynthesis</keyword>
<dbReference type="InterPro" id="IPR017932">
    <property type="entry name" value="GATase_2_dom"/>
</dbReference>